<organism evidence="1 2">
    <name type="scientific">Beauveria brongniartii RCEF 3172</name>
    <dbReference type="NCBI Taxonomy" id="1081107"/>
    <lineage>
        <taxon>Eukaryota</taxon>
        <taxon>Fungi</taxon>
        <taxon>Dikarya</taxon>
        <taxon>Ascomycota</taxon>
        <taxon>Pezizomycotina</taxon>
        <taxon>Sordariomycetes</taxon>
        <taxon>Hypocreomycetidae</taxon>
        <taxon>Hypocreales</taxon>
        <taxon>Cordycipitaceae</taxon>
        <taxon>Beauveria</taxon>
        <taxon>Beauveria brongniartii</taxon>
    </lineage>
</organism>
<name>A0A167AHF7_9HYPO</name>
<comment type="caution">
    <text evidence="1">The sequence shown here is derived from an EMBL/GenBank/DDBJ whole genome shotgun (WGS) entry which is preliminary data.</text>
</comment>
<dbReference type="InterPro" id="IPR046670">
    <property type="entry name" value="DUF6540"/>
</dbReference>
<dbReference type="Pfam" id="PF20174">
    <property type="entry name" value="DUF6540"/>
    <property type="match status" value="1"/>
</dbReference>
<keyword evidence="2" id="KW-1185">Reference proteome</keyword>
<protein>
    <submittedName>
        <fullName evidence="1">Uncharacterized protein</fullName>
    </submittedName>
</protein>
<evidence type="ECO:0000313" key="1">
    <source>
        <dbReference type="EMBL" id="OAA38917.1"/>
    </source>
</evidence>
<sequence>MSLFPVFLVQDYGEPRNHHSLWVQTGEARGIIYNVIGPVNNGAMQYETKPTYVHPSKSMTFVDMRALGQVSSDDLPRMDEICRGNQPPIRQMCDGELLYPDVPLRRCQEWTKETIELLRDAGVLVSR</sequence>
<reference evidence="1 2" key="1">
    <citation type="journal article" date="2016" name="Genome Biol. Evol.">
        <title>Divergent and convergent evolution of fungal pathogenicity.</title>
        <authorList>
            <person name="Shang Y."/>
            <person name="Xiao G."/>
            <person name="Zheng P."/>
            <person name="Cen K."/>
            <person name="Zhan S."/>
            <person name="Wang C."/>
        </authorList>
    </citation>
    <scope>NUCLEOTIDE SEQUENCE [LARGE SCALE GENOMIC DNA]</scope>
    <source>
        <strain evidence="1 2">RCEF 3172</strain>
    </source>
</reference>
<gene>
    <name evidence="1" type="ORF">BBO_06770</name>
</gene>
<evidence type="ECO:0000313" key="2">
    <source>
        <dbReference type="Proteomes" id="UP000076863"/>
    </source>
</evidence>
<accession>A0A167AHF7</accession>
<proteinExistence type="predicted"/>
<dbReference type="Proteomes" id="UP000076863">
    <property type="component" value="Unassembled WGS sequence"/>
</dbReference>
<dbReference type="OrthoDB" id="4135672at2759"/>
<dbReference type="AlphaFoldDB" id="A0A167AHF7"/>
<dbReference type="EMBL" id="AZHA01000024">
    <property type="protein sequence ID" value="OAA38917.1"/>
    <property type="molecule type" value="Genomic_DNA"/>
</dbReference>